<dbReference type="EMBL" id="CP095855">
    <property type="protein sequence ID" value="UPK71169.1"/>
    <property type="molecule type" value="Genomic_DNA"/>
</dbReference>
<name>A0ABY4I734_CHIFI</name>
<keyword evidence="2" id="KW-1185">Reference proteome</keyword>
<dbReference type="Proteomes" id="UP000830198">
    <property type="component" value="Chromosome"/>
</dbReference>
<evidence type="ECO:0000313" key="1">
    <source>
        <dbReference type="EMBL" id="UPK71169.1"/>
    </source>
</evidence>
<accession>A0ABY4I734</accession>
<reference evidence="1 2" key="1">
    <citation type="submission" date="2022-04" db="EMBL/GenBank/DDBJ databases">
        <title>The arsenic-methylating capacity of Chitinophaga filiformis YT5 during chitin decomposition.</title>
        <authorList>
            <person name="Chen G."/>
            <person name="Liang Y."/>
        </authorList>
    </citation>
    <scope>NUCLEOTIDE SEQUENCE [LARGE SCALE GENOMIC DNA]</scope>
    <source>
        <strain evidence="1 2">YT5</strain>
    </source>
</reference>
<evidence type="ECO:0000313" key="2">
    <source>
        <dbReference type="Proteomes" id="UP000830198"/>
    </source>
</evidence>
<organism evidence="1 2">
    <name type="scientific">Chitinophaga filiformis</name>
    <name type="common">Myxococcus filiformis</name>
    <name type="synonym">Flexibacter filiformis</name>
    <dbReference type="NCBI Taxonomy" id="104663"/>
    <lineage>
        <taxon>Bacteria</taxon>
        <taxon>Pseudomonadati</taxon>
        <taxon>Bacteroidota</taxon>
        <taxon>Chitinophagia</taxon>
        <taxon>Chitinophagales</taxon>
        <taxon>Chitinophagaceae</taxon>
        <taxon>Chitinophaga</taxon>
    </lineage>
</organism>
<proteinExistence type="predicted"/>
<evidence type="ECO:0008006" key="3">
    <source>
        <dbReference type="Google" id="ProtNLM"/>
    </source>
</evidence>
<dbReference type="RefSeq" id="WP_247813296.1">
    <property type="nucleotide sequence ID" value="NZ_CP095855.1"/>
</dbReference>
<sequence>MGTSSIGKIFTEEQRKELADLNLKPGAILKFDCLIAKKEKRFVFAGIKYDGLSIGLVHINSEINERIFHSPKLKDEHYKILCADYTSLEWDSFVNCSQLIIRPKQDIYNILLKDPGCHLEHLSQEHFDEIKIKLCKSRVLSPSQKKEYGLFHNC</sequence>
<gene>
    <name evidence="1" type="ORF">MYF79_07730</name>
</gene>
<protein>
    <recommendedName>
        <fullName evidence="3">Immunity protein 26</fullName>
    </recommendedName>
</protein>